<reference evidence="2" key="1">
    <citation type="submission" date="2021-09" db="EMBL/GenBank/DDBJ databases">
        <authorList>
            <consortium name="AG Swart"/>
            <person name="Singh M."/>
            <person name="Singh A."/>
            <person name="Seah K."/>
            <person name="Emmerich C."/>
        </authorList>
    </citation>
    <scope>NUCLEOTIDE SEQUENCE</scope>
    <source>
        <strain evidence="2">ATCC30299</strain>
    </source>
</reference>
<accession>A0AAU9IN24</accession>
<comment type="caution">
    <text evidence="2">The sequence shown here is derived from an EMBL/GenBank/DDBJ whole genome shotgun (WGS) entry which is preliminary data.</text>
</comment>
<feature type="compositionally biased region" description="Polar residues" evidence="1">
    <location>
        <begin position="21"/>
        <end position="32"/>
    </location>
</feature>
<organism evidence="2 3">
    <name type="scientific">Blepharisma stoltei</name>
    <dbReference type="NCBI Taxonomy" id="1481888"/>
    <lineage>
        <taxon>Eukaryota</taxon>
        <taxon>Sar</taxon>
        <taxon>Alveolata</taxon>
        <taxon>Ciliophora</taxon>
        <taxon>Postciliodesmatophora</taxon>
        <taxon>Heterotrichea</taxon>
        <taxon>Heterotrichida</taxon>
        <taxon>Blepharismidae</taxon>
        <taxon>Blepharisma</taxon>
    </lineage>
</organism>
<gene>
    <name evidence="2" type="ORF">BSTOLATCC_MIC12945</name>
</gene>
<dbReference type="Proteomes" id="UP001162131">
    <property type="component" value="Unassembled WGS sequence"/>
</dbReference>
<feature type="region of interest" description="Disordered" evidence="1">
    <location>
        <begin position="1"/>
        <end position="32"/>
    </location>
</feature>
<evidence type="ECO:0000256" key="1">
    <source>
        <dbReference type="SAM" id="MobiDB-lite"/>
    </source>
</evidence>
<evidence type="ECO:0000313" key="3">
    <source>
        <dbReference type="Proteomes" id="UP001162131"/>
    </source>
</evidence>
<feature type="compositionally biased region" description="Polar residues" evidence="1">
    <location>
        <begin position="1"/>
        <end position="13"/>
    </location>
</feature>
<proteinExistence type="predicted"/>
<sequence>MGCGSSTLEQNPGTLDKPISRSLTTGSMPYNQIQKPNTVKTILSVENLKGFNFFPDPQCKKITAETSIENLNPTQEIQTEPIEFKDSQTNGLETEENNQQTLSSLSEIDPEKWKDVEVQTESEYSEEALGVELRKLYINLNIGKEGSNNQEILGTIESIVEQWRRIDGESQYLHMQTEPSLYDQSSKLEDSNNISLSTLVSEATKASPTPKNKPGVRVVTKQLAIKTKISYDAEGKKNIALTSPKDENLEKRVNMRNAALKLMKSTSPTPEHILKTRFDEEPRKQTSPFPFLKKRKSIESKPLSVFDPLRFKIQERIKKPNERNPLRMSLNEEMLGGLFNGALTPDIDK</sequence>
<dbReference type="EMBL" id="CAJZBQ010000013">
    <property type="protein sequence ID" value="CAG9315171.1"/>
    <property type="molecule type" value="Genomic_DNA"/>
</dbReference>
<keyword evidence="3" id="KW-1185">Reference proteome</keyword>
<evidence type="ECO:0000313" key="2">
    <source>
        <dbReference type="EMBL" id="CAG9315171.1"/>
    </source>
</evidence>
<name>A0AAU9IN24_9CILI</name>
<dbReference type="AlphaFoldDB" id="A0AAU9IN24"/>
<protein>
    <submittedName>
        <fullName evidence="2">Uncharacterized protein</fullName>
    </submittedName>
</protein>